<dbReference type="Gene3D" id="1.10.10.10">
    <property type="entry name" value="Winged helix-like DNA-binding domain superfamily/Winged helix DNA-binding domain"/>
    <property type="match status" value="2"/>
</dbReference>
<dbReference type="OrthoDB" id="2943149at2"/>
<sequence>MTKYSNDFKMKVISEYLMGMGSISLCRKYQIRSHQTLLNWVHRYQTNGSAGIKNLDERPEYTCNFKLNVLKWMKENHSSLERAALHFKISSPSTIYQWDRRFESMGVDGLKTKRGRPPMGKHEHTKRIAKKNDKSKNVDQPEQERIKDLELENELLRIENEYLKKLDALVHQREQRERNKRK</sequence>
<dbReference type="InterPro" id="IPR009057">
    <property type="entry name" value="Homeodomain-like_sf"/>
</dbReference>
<feature type="compositionally biased region" description="Basic and acidic residues" evidence="2">
    <location>
        <begin position="130"/>
        <end position="145"/>
    </location>
</feature>
<evidence type="ECO:0000259" key="3">
    <source>
        <dbReference type="Pfam" id="PF13518"/>
    </source>
</evidence>
<evidence type="ECO:0000313" key="5">
    <source>
        <dbReference type="Proteomes" id="UP000298347"/>
    </source>
</evidence>
<reference evidence="4 5" key="1">
    <citation type="journal article" date="2015" name="Int. J. Syst. Evol. Microbiol.">
        <title>Sporolactobacillus shoreae sp. nov. and Sporolactobacillus spathodeae sp. nov., two spore-forming lactic acid bacteria isolated from tree barks in Thailand.</title>
        <authorList>
            <person name="Thamacharoensuk T."/>
            <person name="Kitahara M."/>
            <person name="Ohkuma M."/>
            <person name="Thongchul N."/>
            <person name="Tanasupawat S."/>
        </authorList>
    </citation>
    <scope>NUCLEOTIDE SEQUENCE [LARGE SCALE GENOMIC DNA]</scope>
    <source>
        <strain evidence="4 5">BK92</strain>
    </source>
</reference>
<dbReference type="Pfam" id="PF13518">
    <property type="entry name" value="HTH_28"/>
    <property type="match status" value="2"/>
</dbReference>
<protein>
    <submittedName>
        <fullName evidence="4">Transposase</fullName>
    </submittedName>
</protein>
<evidence type="ECO:0000313" key="4">
    <source>
        <dbReference type="EMBL" id="TGA99387.1"/>
    </source>
</evidence>
<dbReference type="InterPro" id="IPR052057">
    <property type="entry name" value="IS150/IS1296_orfA-like"/>
</dbReference>
<feature type="domain" description="Insertion element IS150 protein InsJ-like helix-turn-helix" evidence="3">
    <location>
        <begin position="65"/>
        <end position="117"/>
    </location>
</feature>
<dbReference type="AlphaFoldDB" id="A0A4Z0GS86"/>
<feature type="domain" description="Insertion element IS150 protein InsJ-like helix-turn-helix" evidence="3">
    <location>
        <begin position="8"/>
        <end position="58"/>
    </location>
</feature>
<dbReference type="PANTHER" id="PTHR33795">
    <property type="entry name" value="INSERTION ELEMENT IS150 PROTEIN INSJ"/>
    <property type="match status" value="1"/>
</dbReference>
<evidence type="ECO:0000256" key="1">
    <source>
        <dbReference type="ARBA" id="ARBA00038232"/>
    </source>
</evidence>
<dbReference type="InterPro" id="IPR036388">
    <property type="entry name" value="WH-like_DNA-bd_sf"/>
</dbReference>
<evidence type="ECO:0000256" key="2">
    <source>
        <dbReference type="SAM" id="MobiDB-lite"/>
    </source>
</evidence>
<dbReference type="InterPro" id="IPR055247">
    <property type="entry name" value="InsJ-like_HTH"/>
</dbReference>
<keyword evidence="5" id="KW-1185">Reference proteome</keyword>
<gene>
    <name evidence="4" type="ORF">E4665_03385</name>
</gene>
<feature type="region of interest" description="Disordered" evidence="2">
    <location>
        <begin position="109"/>
        <end position="145"/>
    </location>
</feature>
<dbReference type="PANTHER" id="PTHR33795:SF1">
    <property type="entry name" value="INSERTION ELEMENT IS150 PROTEIN INSJ"/>
    <property type="match status" value="1"/>
</dbReference>
<dbReference type="SUPFAM" id="SSF46689">
    <property type="entry name" value="Homeodomain-like"/>
    <property type="match status" value="2"/>
</dbReference>
<organism evidence="4 5">
    <name type="scientific">Sporolactobacillus shoreae</name>
    <dbReference type="NCBI Taxonomy" id="1465501"/>
    <lineage>
        <taxon>Bacteria</taxon>
        <taxon>Bacillati</taxon>
        <taxon>Bacillota</taxon>
        <taxon>Bacilli</taxon>
        <taxon>Bacillales</taxon>
        <taxon>Sporolactobacillaceae</taxon>
        <taxon>Sporolactobacillus</taxon>
    </lineage>
</organism>
<name>A0A4Z0GS86_9BACL</name>
<accession>A0A4Z0GS86</accession>
<proteinExistence type="inferred from homology"/>
<comment type="similarity">
    <text evidence="1">Belongs to the IS150/IS1296 orfA family.</text>
</comment>
<comment type="caution">
    <text evidence="4">The sequence shown here is derived from an EMBL/GenBank/DDBJ whole genome shotgun (WGS) entry which is preliminary data.</text>
</comment>
<dbReference type="EMBL" id="SRJD01000003">
    <property type="protein sequence ID" value="TGA99387.1"/>
    <property type="molecule type" value="Genomic_DNA"/>
</dbReference>
<dbReference type="Proteomes" id="UP000298347">
    <property type="component" value="Unassembled WGS sequence"/>
</dbReference>